<dbReference type="CDD" id="cd00042">
    <property type="entry name" value="CY"/>
    <property type="match status" value="1"/>
</dbReference>
<reference evidence="6" key="1">
    <citation type="submission" date="2025-08" db="UniProtKB">
        <authorList>
            <consortium name="RefSeq"/>
        </authorList>
    </citation>
    <scope>IDENTIFICATION</scope>
</reference>
<proteinExistence type="inferred from homology"/>
<feature type="domain" description="Cystatin" evidence="4">
    <location>
        <begin position="20"/>
        <end position="129"/>
    </location>
</feature>
<dbReference type="FunFam" id="3.10.450.10:FF:000004">
    <property type="entry name" value="Cystatin C"/>
    <property type="match status" value="1"/>
</dbReference>
<dbReference type="GO" id="GO:0031982">
    <property type="term" value="C:vesicle"/>
    <property type="evidence" value="ECO:0007669"/>
    <property type="project" value="TreeGrafter"/>
</dbReference>
<evidence type="ECO:0000313" key="6">
    <source>
        <dbReference type="RefSeq" id="XP_029031254.1"/>
    </source>
</evidence>
<dbReference type="FunCoup" id="A0A6P7Q292">
    <property type="interactions" value="343"/>
</dbReference>
<evidence type="ECO:0000256" key="1">
    <source>
        <dbReference type="ARBA" id="ARBA00009403"/>
    </source>
</evidence>
<dbReference type="GO" id="GO:0004869">
    <property type="term" value="F:cysteine-type endopeptidase inhibitor activity"/>
    <property type="evidence" value="ECO:0007669"/>
    <property type="project" value="InterPro"/>
</dbReference>
<keyword evidence="5" id="KW-1185">Reference proteome</keyword>
<dbReference type="Proteomes" id="UP000515150">
    <property type="component" value="Chromosome 15"/>
</dbReference>
<dbReference type="Pfam" id="PF00031">
    <property type="entry name" value="Cystatin"/>
    <property type="match status" value="1"/>
</dbReference>
<sequence length="137" mass="15359">MWKSVLIVFSALFAFEAGAQLMGGWTTIDISDPGAQNALNFAVAQHNKGTNDMYVYKPTVVTKVQRQLVAGYKYIINALMERTSCRKQVAAETCDTIQDSPLARSMDCTFTVWYRPWDNFIKVTDQSCQTSEQPSSV</sequence>
<evidence type="ECO:0000313" key="5">
    <source>
        <dbReference type="Proteomes" id="UP000515150"/>
    </source>
</evidence>
<comment type="similarity">
    <text evidence="1">Belongs to the cystatin family.</text>
</comment>
<dbReference type="SUPFAM" id="SSF54403">
    <property type="entry name" value="Cystatin/monellin"/>
    <property type="match status" value="1"/>
</dbReference>
<dbReference type="SMART" id="SM00043">
    <property type="entry name" value="CY"/>
    <property type="match status" value="1"/>
</dbReference>
<dbReference type="GeneID" id="114870584"/>
<dbReference type="InParanoid" id="A0A6P7Q292"/>
<dbReference type="GO" id="GO:0005615">
    <property type="term" value="C:extracellular space"/>
    <property type="evidence" value="ECO:0007669"/>
    <property type="project" value="TreeGrafter"/>
</dbReference>
<accession>A0A6P7Q292</accession>
<dbReference type="GO" id="GO:0005737">
    <property type="term" value="C:cytoplasm"/>
    <property type="evidence" value="ECO:0007669"/>
    <property type="project" value="TreeGrafter"/>
</dbReference>
<dbReference type="RefSeq" id="XP_029031254.1">
    <property type="nucleotide sequence ID" value="XM_029175421.2"/>
</dbReference>
<dbReference type="PANTHER" id="PTHR46186:SF12">
    <property type="entry name" value="CYSTATIN C (AMYLOID ANGIOPATHY AND CEREBRAL HEMORRHAGE)-RELATED"/>
    <property type="match status" value="1"/>
</dbReference>
<name>A0A6P7Q292_BETSP</name>
<organism evidence="5 6">
    <name type="scientific">Betta splendens</name>
    <name type="common">Siamese fighting fish</name>
    <dbReference type="NCBI Taxonomy" id="158456"/>
    <lineage>
        <taxon>Eukaryota</taxon>
        <taxon>Metazoa</taxon>
        <taxon>Chordata</taxon>
        <taxon>Craniata</taxon>
        <taxon>Vertebrata</taxon>
        <taxon>Euteleostomi</taxon>
        <taxon>Actinopterygii</taxon>
        <taxon>Neopterygii</taxon>
        <taxon>Teleostei</taxon>
        <taxon>Neoteleostei</taxon>
        <taxon>Acanthomorphata</taxon>
        <taxon>Anabantaria</taxon>
        <taxon>Anabantiformes</taxon>
        <taxon>Anabantoidei</taxon>
        <taxon>Osphronemidae</taxon>
        <taxon>Betta</taxon>
    </lineage>
</organism>
<dbReference type="InterPro" id="IPR046350">
    <property type="entry name" value="Cystatin_sf"/>
</dbReference>
<dbReference type="CTD" id="1471"/>
<dbReference type="AlphaFoldDB" id="A0A6P7Q292"/>
<dbReference type="Gene3D" id="3.10.450.10">
    <property type="match status" value="1"/>
</dbReference>
<keyword evidence="2" id="KW-1015">Disulfide bond</keyword>
<protein>
    <submittedName>
        <fullName evidence="6">Cystatin C (Amyloid angiopathy and cerebral hemorrhage)</fullName>
    </submittedName>
</protein>
<evidence type="ECO:0000259" key="4">
    <source>
        <dbReference type="SMART" id="SM00043"/>
    </source>
</evidence>
<keyword evidence="3" id="KW-0732">Signal</keyword>
<evidence type="ECO:0000256" key="3">
    <source>
        <dbReference type="SAM" id="SignalP"/>
    </source>
</evidence>
<dbReference type="KEGG" id="bspl:114870584"/>
<dbReference type="OrthoDB" id="1908104at2759"/>
<feature type="signal peptide" evidence="3">
    <location>
        <begin position="1"/>
        <end position="19"/>
    </location>
</feature>
<dbReference type="InterPro" id="IPR000010">
    <property type="entry name" value="Cystatin_dom"/>
</dbReference>
<evidence type="ECO:0000256" key="2">
    <source>
        <dbReference type="ARBA" id="ARBA00023157"/>
    </source>
</evidence>
<gene>
    <name evidence="6" type="primary">cst3</name>
</gene>
<feature type="chain" id="PRO_5028303366" evidence="3">
    <location>
        <begin position="20"/>
        <end position="137"/>
    </location>
</feature>
<dbReference type="PANTHER" id="PTHR46186">
    <property type="entry name" value="CYSTATIN"/>
    <property type="match status" value="1"/>
</dbReference>